<evidence type="ECO:0000256" key="5">
    <source>
        <dbReference type="ARBA" id="ARBA00022989"/>
    </source>
</evidence>
<dbReference type="InterPro" id="IPR050932">
    <property type="entry name" value="TM2D1-3-like"/>
</dbReference>
<feature type="domain" description="TM2" evidence="10">
    <location>
        <begin position="163"/>
        <end position="206"/>
    </location>
</feature>
<dbReference type="PANTHER" id="PTHR21016">
    <property type="entry name" value="BETA-AMYLOID BINDING PROTEIN-RELATED"/>
    <property type="match status" value="1"/>
</dbReference>
<evidence type="ECO:0000256" key="7">
    <source>
        <dbReference type="ARBA" id="ARBA00023180"/>
    </source>
</evidence>
<evidence type="ECO:0000256" key="9">
    <source>
        <dbReference type="SAM" id="SignalP"/>
    </source>
</evidence>
<feature type="transmembrane region" description="Helical" evidence="8">
    <location>
        <begin position="188"/>
        <end position="210"/>
    </location>
</feature>
<dbReference type="AlphaFoldDB" id="A0A2H3HKP8"/>
<reference evidence="12 13" key="1">
    <citation type="journal article" date="2016" name="Environ. Microbiol.">
        <title>Effector profiles distinguish formae speciales of Fusarium oxysporum.</title>
        <authorList>
            <person name="van Dam P."/>
            <person name="Fokkens L."/>
            <person name="Schmidt S.M."/>
            <person name="Linmans J.H."/>
            <person name="Kistler H.C."/>
            <person name="Ma L.J."/>
            <person name="Rep M."/>
        </authorList>
    </citation>
    <scope>NUCLEOTIDE SEQUENCE [LARGE SCALE GENOMIC DNA]</scope>
    <source>
        <strain evidence="12 13">Forc016</strain>
    </source>
</reference>
<feature type="transmembrane region" description="Helical" evidence="8">
    <location>
        <begin position="163"/>
        <end position="181"/>
    </location>
</feature>
<protein>
    <submittedName>
        <fullName evidence="12">Uncharacterized protein</fullName>
    </submittedName>
</protein>
<evidence type="ECO:0000256" key="2">
    <source>
        <dbReference type="ARBA" id="ARBA00008284"/>
    </source>
</evidence>
<dbReference type="EMBL" id="MABQ02000003">
    <property type="protein sequence ID" value="PCD41278.1"/>
    <property type="molecule type" value="Genomic_DNA"/>
</dbReference>
<feature type="chain" id="PRO_5013843772" evidence="9">
    <location>
        <begin position="17"/>
        <end position="229"/>
    </location>
</feature>
<dbReference type="InterPro" id="IPR056637">
    <property type="entry name" value="DUF7735"/>
</dbReference>
<comment type="similarity">
    <text evidence="2">Belongs to the TM2 family.</text>
</comment>
<feature type="domain" description="DUF7735" evidence="11">
    <location>
        <begin position="69"/>
        <end position="115"/>
    </location>
</feature>
<keyword evidence="6 8" id="KW-0472">Membrane</keyword>
<reference evidence="12 13" key="2">
    <citation type="journal article" date="2017" name="Sci. Rep.">
        <title>A mobile pathogenicity chromosome in Fusarium oxysporum for infection of multiple cucurbit species.</title>
        <authorList>
            <person name="van Dam P."/>
            <person name="Fokkens L."/>
            <person name="Ayukawa Y."/>
            <person name="van der Gragt M."/>
            <person name="Ter Horst A."/>
            <person name="Brankovics B."/>
            <person name="Houterman P.M."/>
            <person name="Arie T."/>
            <person name="Rep M."/>
        </authorList>
    </citation>
    <scope>NUCLEOTIDE SEQUENCE [LARGE SCALE GENOMIC DNA]</scope>
    <source>
        <strain evidence="12 13">Forc016</strain>
    </source>
</reference>
<name>A0A2H3HKP8_FUSOX</name>
<comment type="subcellular location">
    <subcellularLocation>
        <location evidence="1">Membrane</location>
        <topology evidence="1">Multi-pass membrane protein</topology>
    </subcellularLocation>
</comment>
<accession>A0A2H3HKP8</accession>
<evidence type="ECO:0000256" key="1">
    <source>
        <dbReference type="ARBA" id="ARBA00004141"/>
    </source>
</evidence>
<evidence type="ECO:0000256" key="3">
    <source>
        <dbReference type="ARBA" id="ARBA00022692"/>
    </source>
</evidence>
<feature type="signal peptide" evidence="9">
    <location>
        <begin position="1"/>
        <end position="16"/>
    </location>
</feature>
<dbReference type="GO" id="GO:0016020">
    <property type="term" value="C:membrane"/>
    <property type="evidence" value="ECO:0007669"/>
    <property type="project" value="UniProtKB-SubCell"/>
</dbReference>
<evidence type="ECO:0000313" key="12">
    <source>
        <dbReference type="EMBL" id="PCD41278.1"/>
    </source>
</evidence>
<sequence>MQSIILTSLLATAVSANFMAHPLMKRDLLAPRATAPAVGGITGECQTAILDVYKTLPTPPPAIVSDLTENPQTDPCSFSTPASLSKDYASYSSQILSWYSKNEDEIKSALSECPELSQYATAVPVCATAALGGKEQQPSLHTRSWGGFDERPRTEKCYRQERTAMILSLLFGTLGVDQFYVHHWPLAVFKLLTVGGLGVWAFVGMILWIVGGVYGTPGCPGGSSKGWQY</sequence>
<keyword evidence="7" id="KW-0325">Glycoprotein</keyword>
<dbReference type="STRING" id="327505.A0A2H3HKP8"/>
<evidence type="ECO:0000259" key="10">
    <source>
        <dbReference type="Pfam" id="PF05154"/>
    </source>
</evidence>
<evidence type="ECO:0000256" key="4">
    <source>
        <dbReference type="ARBA" id="ARBA00022729"/>
    </source>
</evidence>
<evidence type="ECO:0000313" key="13">
    <source>
        <dbReference type="Proteomes" id="UP000219602"/>
    </source>
</evidence>
<keyword evidence="5 8" id="KW-1133">Transmembrane helix</keyword>
<dbReference type="Pfam" id="PF05154">
    <property type="entry name" value="TM2"/>
    <property type="match status" value="1"/>
</dbReference>
<dbReference type="Pfam" id="PF24870">
    <property type="entry name" value="DUF7735"/>
    <property type="match status" value="1"/>
</dbReference>
<keyword evidence="3 8" id="KW-0812">Transmembrane</keyword>
<evidence type="ECO:0000259" key="11">
    <source>
        <dbReference type="Pfam" id="PF24870"/>
    </source>
</evidence>
<dbReference type="PANTHER" id="PTHR21016:SF7">
    <property type="entry name" value="TM2 DOMAIN-CONTAINING PROTEIN 3"/>
    <property type="match status" value="1"/>
</dbReference>
<proteinExistence type="inferred from homology"/>
<evidence type="ECO:0000256" key="6">
    <source>
        <dbReference type="ARBA" id="ARBA00023136"/>
    </source>
</evidence>
<dbReference type="InterPro" id="IPR007829">
    <property type="entry name" value="TM2"/>
</dbReference>
<organism evidence="12 13">
    <name type="scientific">Fusarium oxysporum f. sp. radicis-cucumerinum</name>
    <dbReference type="NCBI Taxonomy" id="327505"/>
    <lineage>
        <taxon>Eukaryota</taxon>
        <taxon>Fungi</taxon>
        <taxon>Dikarya</taxon>
        <taxon>Ascomycota</taxon>
        <taxon>Pezizomycotina</taxon>
        <taxon>Sordariomycetes</taxon>
        <taxon>Hypocreomycetidae</taxon>
        <taxon>Hypocreales</taxon>
        <taxon>Nectriaceae</taxon>
        <taxon>Fusarium</taxon>
        <taxon>Fusarium oxysporum species complex</taxon>
    </lineage>
</organism>
<gene>
    <name evidence="12" type="ORF">AU210_003835</name>
</gene>
<dbReference type="Proteomes" id="UP000219602">
    <property type="component" value="Chromosome 4"/>
</dbReference>
<keyword evidence="4 9" id="KW-0732">Signal</keyword>
<evidence type="ECO:0000256" key="8">
    <source>
        <dbReference type="SAM" id="Phobius"/>
    </source>
</evidence>
<comment type="caution">
    <text evidence="12">The sequence shown here is derived from an EMBL/GenBank/DDBJ whole genome shotgun (WGS) entry which is preliminary data.</text>
</comment>